<dbReference type="AlphaFoldDB" id="A0A1H3GGC0"/>
<keyword evidence="1" id="KW-0732">Signal</keyword>
<dbReference type="InterPro" id="IPR015943">
    <property type="entry name" value="WD40/YVTN_repeat-like_dom_sf"/>
</dbReference>
<proteinExistence type="predicted"/>
<feature type="signal peptide" evidence="1">
    <location>
        <begin position="1"/>
        <end position="23"/>
    </location>
</feature>
<reference evidence="2 3" key="1">
    <citation type="submission" date="2016-10" db="EMBL/GenBank/DDBJ databases">
        <authorList>
            <person name="de Groot N.N."/>
        </authorList>
    </citation>
    <scope>NUCLEOTIDE SEQUENCE [LARGE SCALE GENOMIC DNA]</scope>
    <source>
        <strain evidence="2 3">Nm1</strain>
    </source>
</reference>
<evidence type="ECO:0000313" key="2">
    <source>
        <dbReference type="EMBL" id="SDY02065.1"/>
    </source>
</evidence>
<evidence type="ECO:0000313" key="3">
    <source>
        <dbReference type="Proteomes" id="UP000198640"/>
    </source>
</evidence>
<dbReference type="EMBL" id="FNOY01000015">
    <property type="protein sequence ID" value="SDY02065.1"/>
    <property type="molecule type" value="Genomic_DNA"/>
</dbReference>
<name>A0A1H3GGC0_9PROT</name>
<accession>A0A1H3GGC0</accession>
<dbReference type="STRING" id="44576.SAMN05421881_101518"/>
<feature type="chain" id="PRO_5011627501" description="Methanethiol oxidase" evidence="1">
    <location>
        <begin position="24"/>
        <end position="452"/>
    </location>
</feature>
<sequence>MDFKAKFLKASMLAGLCLVSVQAASLQAQNFGQGSPAMLNNQNVYNQYLQPVVTAIDYHTRMVYLFNYEEDKVITLDPRNLQGWPGDIPLQHTLILPGADKLYITSDNTDDHPAYIIALNVYGIDWDNNTVSLSVESVLQTEAPGTPAELPYVEQTNPKQPIPTWVTARATQIHGPTLLPYTDYAYFTKWTSDEVRVIDLKTSDFAEADPIIIPGYTEQTHGINFNQSGTIGLGTGYFFDNNVIDVYTVNRQTGALNPVKQIMLGDEKRYAAFTHFVYWLDERYALTASMQLDKTSLTPPSTNNIIPPSVWLIDAVDGTATQILNRTNTVNGPGVFRSASDLAVVGGKLYIAEEDSLDNTFARDGYISIFDLSDRTKPKFIKRLRPGYELPEGFAVAHTLSPTPDNRYLLLASWVSGYVIKIDTLTDTVAKVFGPSDGLVMPHGIYAAGGNR</sequence>
<dbReference type="Gene3D" id="2.130.10.10">
    <property type="entry name" value="YVTN repeat-like/Quinoprotein amine dehydrogenase"/>
    <property type="match status" value="1"/>
</dbReference>
<dbReference type="SUPFAM" id="SSF75011">
    <property type="entry name" value="3-carboxy-cis,cis-mucoante lactonizing enzyme"/>
    <property type="match status" value="1"/>
</dbReference>
<evidence type="ECO:0000256" key="1">
    <source>
        <dbReference type="SAM" id="SignalP"/>
    </source>
</evidence>
<evidence type="ECO:0008006" key="4">
    <source>
        <dbReference type="Google" id="ProtNLM"/>
    </source>
</evidence>
<dbReference type="Proteomes" id="UP000198640">
    <property type="component" value="Unassembled WGS sequence"/>
</dbReference>
<keyword evidence="3" id="KW-1185">Reference proteome</keyword>
<organism evidence="2 3">
    <name type="scientific">Nitrosomonas halophila</name>
    <dbReference type="NCBI Taxonomy" id="44576"/>
    <lineage>
        <taxon>Bacteria</taxon>
        <taxon>Pseudomonadati</taxon>
        <taxon>Pseudomonadota</taxon>
        <taxon>Betaproteobacteria</taxon>
        <taxon>Nitrosomonadales</taxon>
        <taxon>Nitrosomonadaceae</taxon>
        <taxon>Nitrosomonas</taxon>
    </lineage>
</organism>
<protein>
    <recommendedName>
        <fullName evidence="4">Methanethiol oxidase</fullName>
    </recommendedName>
</protein>
<gene>
    <name evidence="2" type="ORF">SAMN05421881_101518</name>
</gene>
<dbReference type="RefSeq" id="WP_245725100.1">
    <property type="nucleotide sequence ID" value="NZ_FNOY01000015.1"/>
</dbReference>